<dbReference type="Gene3D" id="3.40.605.10">
    <property type="entry name" value="Aldehyde Dehydrogenase, Chain A, domain 1"/>
    <property type="match status" value="1"/>
</dbReference>
<dbReference type="InterPro" id="IPR016161">
    <property type="entry name" value="Ald_DH/histidinol_DH"/>
</dbReference>
<evidence type="ECO:0000256" key="1">
    <source>
        <dbReference type="ARBA" id="ARBA00009986"/>
    </source>
</evidence>
<keyword evidence="3" id="KW-0560">Oxidoreductase</keyword>
<dbReference type="CDD" id="cd07100">
    <property type="entry name" value="ALDH_SSADH1_GabD1"/>
    <property type="match status" value="1"/>
</dbReference>
<gene>
    <name evidence="4" type="ORF">CJ263_11455</name>
</gene>
<protein>
    <submittedName>
        <fullName evidence="4">Succinate-semialdehyde dehydrogenase</fullName>
    </submittedName>
</protein>
<dbReference type="SUPFAM" id="SSF53720">
    <property type="entry name" value="ALDH-like"/>
    <property type="match status" value="1"/>
</dbReference>
<dbReference type="InterPro" id="IPR044148">
    <property type="entry name" value="ALDH_GabD1-like"/>
</dbReference>
<evidence type="ECO:0000313" key="4">
    <source>
        <dbReference type="EMBL" id="ASV30781.1"/>
    </source>
</evidence>
<dbReference type="GO" id="GO:0004777">
    <property type="term" value="F:succinate-semialdehyde dehydrogenase (NAD+) activity"/>
    <property type="evidence" value="ECO:0007669"/>
    <property type="project" value="TreeGrafter"/>
</dbReference>
<name>A0A223V5U1_9FLAO</name>
<accession>A0A223V5U1</accession>
<dbReference type="InterPro" id="IPR016162">
    <property type="entry name" value="Ald_DH_N"/>
</dbReference>
<dbReference type="KEGG" id="marb:CJ263_11455"/>
<dbReference type="GO" id="GO:0004030">
    <property type="term" value="F:aldehyde dehydrogenase [NAD(P)+] activity"/>
    <property type="evidence" value="ECO:0007669"/>
    <property type="project" value="InterPro"/>
</dbReference>
<dbReference type="InterPro" id="IPR016163">
    <property type="entry name" value="Ald_DH_C"/>
</dbReference>
<keyword evidence="2" id="KW-0521">NADP</keyword>
<dbReference type="PANTHER" id="PTHR43217:SF1">
    <property type="entry name" value="SUCCINATE SEMIALDEHYDE DEHYDROGENASE [NAD(P)+] SAD"/>
    <property type="match status" value="1"/>
</dbReference>
<dbReference type="FunFam" id="3.40.605.10:FF:000012">
    <property type="entry name" value="NAD-dependent succinate-semialdehyde dehydrogenase"/>
    <property type="match status" value="1"/>
</dbReference>
<evidence type="ECO:0000256" key="2">
    <source>
        <dbReference type="ARBA" id="ARBA00022857"/>
    </source>
</evidence>
<dbReference type="Gene3D" id="3.40.309.10">
    <property type="entry name" value="Aldehyde Dehydrogenase, Chain A, domain 2"/>
    <property type="match status" value="1"/>
</dbReference>
<evidence type="ECO:0000256" key="3">
    <source>
        <dbReference type="ARBA" id="ARBA00023002"/>
    </source>
</evidence>
<dbReference type="PANTHER" id="PTHR43217">
    <property type="entry name" value="SUCCINATE SEMIALDEHYDE DEHYDROGENASE [NAD(P)+] SAD"/>
    <property type="match status" value="1"/>
</dbReference>
<dbReference type="Pfam" id="PF00171">
    <property type="entry name" value="Aldedh"/>
    <property type="match status" value="1"/>
</dbReference>
<dbReference type="Proteomes" id="UP000215244">
    <property type="component" value="Chromosome"/>
</dbReference>
<dbReference type="AlphaFoldDB" id="A0A223V5U1"/>
<sequence>MSNIWSKNPYTGESIKEYYKDTSASIEEKLKMAQSVQKEWSDKTIEERCELLQNVSELLLDRKEEYAKLISMEMGKPISQSIAEIEKCAWACDFYAFNVEDLLADEIIETDAKESFISYDPLGCILAVMPWNYPFWQVMRFAAPTLTAGNTGILKHAKNVPGCSKALEQLFLDVGYPKGCFQAILAGHEEIEELIRNDGIKAVTLTGSEKAGRGIAQAAGKNLKKSVLELGGNNSCIVFEDANLDKYLDTMVQARMQNTGQSCIAAKRFIVCPEIYDEFLERFIGATKKLTVGNPMDNDTYIGVLARADLADTLKEQVDKSLEKGAKLIVGNKKDGAYFEPTILTEVTPGMPAFDEETFGPVAAIIKADNRRHAIELANISSYGLGSMLFTEDIEHSLELIPEISDGAFFVNEMVKSDPRLPFGGTKNSGYGRELSREGILEFVNKKTVYIKN</sequence>
<reference evidence="4 5" key="1">
    <citation type="submission" date="2017-08" db="EMBL/GenBank/DDBJ databases">
        <title>The complete genome sequence of Maribacter sp. B1, isolated from deep-sea sediment.</title>
        <authorList>
            <person name="Wu Y.-H."/>
            <person name="Cheng H."/>
            <person name="Xu X.-W."/>
        </authorList>
    </citation>
    <scope>NUCLEOTIDE SEQUENCE [LARGE SCALE GENOMIC DNA]</scope>
    <source>
        <strain evidence="4 5">B1</strain>
    </source>
</reference>
<dbReference type="InterPro" id="IPR015590">
    <property type="entry name" value="Aldehyde_DH_dom"/>
</dbReference>
<dbReference type="EMBL" id="CP022957">
    <property type="protein sequence ID" value="ASV30781.1"/>
    <property type="molecule type" value="Genomic_DNA"/>
</dbReference>
<organism evidence="4 5">
    <name type="scientific">Maribacter cobaltidurans</name>
    <dbReference type="NCBI Taxonomy" id="1178778"/>
    <lineage>
        <taxon>Bacteria</taxon>
        <taxon>Pseudomonadati</taxon>
        <taxon>Bacteroidota</taxon>
        <taxon>Flavobacteriia</taxon>
        <taxon>Flavobacteriales</taxon>
        <taxon>Flavobacteriaceae</taxon>
        <taxon>Maribacter</taxon>
    </lineage>
</organism>
<dbReference type="InterPro" id="IPR047110">
    <property type="entry name" value="GABD/Sad-like"/>
</dbReference>
<dbReference type="RefSeq" id="WP_094997399.1">
    <property type="nucleotide sequence ID" value="NZ_BMJL01000003.1"/>
</dbReference>
<evidence type="ECO:0000313" key="5">
    <source>
        <dbReference type="Proteomes" id="UP000215244"/>
    </source>
</evidence>
<keyword evidence="5" id="KW-1185">Reference proteome</keyword>
<dbReference type="OrthoDB" id="1394754at2"/>
<comment type="similarity">
    <text evidence="1">Belongs to the aldehyde dehydrogenase family.</text>
</comment>
<proteinExistence type="inferred from homology"/>